<evidence type="ECO:0000256" key="2">
    <source>
        <dbReference type="SAM" id="Phobius"/>
    </source>
</evidence>
<reference evidence="4" key="1">
    <citation type="submission" date="2019-02" db="EMBL/GenBank/DDBJ databases">
        <title>Glaciihabitans arcticus sp. nov., a psychrotolerant bacterium isolated from polar soil.</title>
        <authorList>
            <person name="Dahal R.H."/>
        </authorList>
    </citation>
    <scope>NUCLEOTIDE SEQUENCE [LARGE SCALE GENOMIC DNA]</scope>
    <source>
        <strain evidence="4">RP-3-7</strain>
    </source>
</reference>
<keyword evidence="2" id="KW-0472">Membrane</keyword>
<feature type="region of interest" description="Disordered" evidence="1">
    <location>
        <begin position="320"/>
        <end position="350"/>
    </location>
</feature>
<comment type="caution">
    <text evidence="3">The sequence shown here is derived from an EMBL/GenBank/DDBJ whole genome shotgun (WGS) entry which is preliminary data.</text>
</comment>
<gene>
    <name evidence="3" type="ORF">EYE40_07225</name>
</gene>
<sequence>MARATSSLTDRVLLFAQSQVQPNYLTVKNPKIASPAARSIGYGLYALLWTLLAAACLVMIGFVLGAGLTSDTTLDPTTVVWLVVVSPLAGWFLLMLVAGTTSQAALMWALAARAVTPAYSAELLAFNAGARMHPLFLPVRQTRYTAWWTFVSQLGWSPSWPVLASSSLCYVALLVVTTQVGRPAVGSLAQVVACVVVLAALVGAVWLFRIGVPLSLRPTPAEWAADEKYLAGVASRERARQRKVARVREAGLAEGSHLGPPPTAFDTWIRAEVDQVLREQRRRVVDIRSGDESAIQLAVDAASAATLGRATPERLRKLVTEGVTLKRKRKPVSHEPAPGPSKPQPPKRRR</sequence>
<dbReference type="Proteomes" id="UP000294194">
    <property type="component" value="Unassembled WGS sequence"/>
</dbReference>
<dbReference type="AlphaFoldDB" id="A0A4Q9GRL0"/>
<proteinExistence type="predicted"/>
<dbReference type="EMBL" id="SISG01000001">
    <property type="protein sequence ID" value="TBN57205.1"/>
    <property type="molecule type" value="Genomic_DNA"/>
</dbReference>
<evidence type="ECO:0000313" key="3">
    <source>
        <dbReference type="EMBL" id="TBN57205.1"/>
    </source>
</evidence>
<dbReference type="RefSeq" id="WP_130981316.1">
    <property type="nucleotide sequence ID" value="NZ_SISG01000001.1"/>
</dbReference>
<feature type="transmembrane region" description="Helical" evidence="2">
    <location>
        <begin position="188"/>
        <end position="208"/>
    </location>
</feature>
<evidence type="ECO:0000313" key="4">
    <source>
        <dbReference type="Proteomes" id="UP000294194"/>
    </source>
</evidence>
<accession>A0A4Q9GRL0</accession>
<protein>
    <submittedName>
        <fullName evidence="3">Uncharacterized protein</fullName>
    </submittedName>
</protein>
<keyword evidence="4" id="KW-1185">Reference proteome</keyword>
<feature type="transmembrane region" description="Helical" evidence="2">
    <location>
        <begin position="79"/>
        <end position="98"/>
    </location>
</feature>
<keyword evidence="2" id="KW-0812">Transmembrane</keyword>
<organism evidence="3 4">
    <name type="scientific">Glaciihabitans arcticus</name>
    <dbReference type="NCBI Taxonomy" id="2668039"/>
    <lineage>
        <taxon>Bacteria</taxon>
        <taxon>Bacillati</taxon>
        <taxon>Actinomycetota</taxon>
        <taxon>Actinomycetes</taxon>
        <taxon>Micrococcales</taxon>
        <taxon>Microbacteriaceae</taxon>
        <taxon>Glaciihabitans</taxon>
    </lineage>
</organism>
<name>A0A4Q9GRL0_9MICO</name>
<feature type="transmembrane region" description="Helical" evidence="2">
    <location>
        <begin position="44"/>
        <end position="67"/>
    </location>
</feature>
<evidence type="ECO:0000256" key="1">
    <source>
        <dbReference type="SAM" id="MobiDB-lite"/>
    </source>
</evidence>
<feature type="transmembrane region" description="Helical" evidence="2">
    <location>
        <begin position="158"/>
        <end position="176"/>
    </location>
</feature>
<keyword evidence="2" id="KW-1133">Transmembrane helix</keyword>